<feature type="compositionally biased region" description="Polar residues" evidence="1">
    <location>
        <begin position="90"/>
        <end position="101"/>
    </location>
</feature>
<name>A0A3R9QK22_9BACT</name>
<dbReference type="EMBL" id="RSDW01000001">
    <property type="protein sequence ID" value="RSL18398.1"/>
    <property type="molecule type" value="Genomic_DNA"/>
</dbReference>
<evidence type="ECO:0000313" key="2">
    <source>
        <dbReference type="EMBL" id="RSL18398.1"/>
    </source>
</evidence>
<organism evidence="2 3">
    <name type="scientific">Edaphobacter aggregans</name>
    <dbReference type="NCBI Taxonomy" id="570835"/>
    <lineage>
        <taxon>Bacteria</taxon>
        <taxon>Pseudomonadati</taxon>
        <taxon>Acidobacteriota</taxon>
        <taxon>Terriglobia</taxon>
        <taxon>Terriglobales</taxon>
        <taxon>Acidobacteriaceae</taxon>
        <taxon>Edaphobacter</taxon>
    </lineage>
</organism>
<sequence length="116" mass="12763">MLRITIYDDGKVCRLELAGRLEGPWVAETENAWRFSLGPDRKIEVDLRQLTGIDKAGHDLLAAIHLAGACLIVEGVWLTTLIGDLTSQPSCEGAMVQSSSKKLPRRSTSRQQESSK</sequence>
<proteinExistence type="predicted"/>
<dbReference type="AlphaFoldDB" id="A0A3R9QK22"/>
<feature type="region of interest" description="Disordered" evidence="1">
    <location>
        <begin position="90"/>
        <end position="116"/>
    </location>
</feature>
<dbReference type="OrthoDB" id="123429at2"/>
<evidence type="ECO:0000313" key="3">
    <source>
        <dbReference type="Proteomes" id="UP000269669"/>
    </source>
</evidence>
<evidence type="ECO:0000256" key="1">
    <source>
        <dbReference type="SAM" id="MobiDB-lite"/>
    </source>
</evidence>
<accession>A0A3R9QK22</accession>
<protein>
    <recommendedName>
        <fullName evidence="4">STAS domain-containing protein</fullName>
    </recommendedName>
</protein>
<comment type="caution">
    <text evidence="2">The sequence shown here is derived from an EMBL/GenBank/DDBJ whole genome shotgun (WGS) entry which is preliminary data.</text>
</comment>
<gene>
    <name evidence="2" type="ORF">EDE15_3967</name>
</gene>
<dbReference type="Proteomes" id="UP000269669">
    <property type="component" value="Unassembled WGS sequence"/>
</dbReference>
<keyword evidence="3" id="KW-1185">Reference proteome</keyword>
<reference evidence="2 3" key="1">
    <citation type="submission" date="2018-12" db="EMBL/GenBank/DDBJ databases">
        <title>Sequencing of bacterial isolates from soil warming experiment in Harvard Forest, Massachusetts, USA.</title>
        <authorList>
            <person name="Deangelis K."/>
        </authorList>
    </citation>
    <scope>NUCLEOTIDE SEQUENCE [LARGE SCALE GENOMIC DNA]</scope>
    <source>
        <strain evidence="2 3">EB153</strain>
    </source>
</reference>
<evidence type="ECO:0008006" key="4">
    <source>
        <dbReference type="Google" id="ProtNLM"/>
    </source>
</evidence>
<dbReference type="RefSeq" id="WP_125486767.1">
    <property type="nucleotide sequence ID" value="NZ_RSDW01000001.1"/>
</dbReference>